<feature type="region of interest" description="Disordered" evidence="1">
    <location>
        <begin position="311"/>
        <end position="330"/>
    </location>
</feature>
<sequence length="362" mass="39731">MITATLSIEITGERSVSFTVDNRNASIRQVGSIMKRRFYGDPFPNVKALPEDVSEEQWTGYEVPTSTAIETTPEKQKESSQAITGRRSKKTSSTLSLRTARSQNDIFCSPPQLLSPVLRCPKRRDLPLFHGRDTPVPNFAFVRKRSTREKNSLQESYGSPPKQRRSNISANRRQKLLATQTNHPQSPQTAASVSPKASVQCTPRGFAPTPSLLGIPTLTIPLNPPKVRSACPTANSSCHPISDMTNISPIQEASFSTAFAPSPREKLQESLHNLPLTPHEAITSGPATRTRAQLKRKAMDLFNANGTKGTVAAGKASNPSKKMKDNENGAAVRTNAAKSWIKRGFEGMFSGLRVKHQRCFIP</sequence>
<name>A0A0N4YTG9_NIPBR</name>
<evidence type="ECO:0000313" key="4">
    <source>
        <dbReference type="WBParaSite" id="NBR_0002054101-mRNA-1"/>
    </source>
</evidence>
<feature type="region of interest" description="Disordered" evidence="1">
    <location>
        <begin position="64"/>
        <end position="97"/>
    </location>
</feature>
<dbReference type="AlphaFoldDB" id="A0A0N4YTG9"/>
<feature type="region of interest" description="Disordered" evidence="1">
    <location>
        <begin position="142"/>
        <end position="168"/>
    </location>
</feature>
<protein>
    <submittedName>
        <fullName evidence="2 4">Uncharacterized protein</fullName>
    </submittedName>
</protein>
<dbReference type="EMBL" id="UYSL01025252">
    <property type="protein sequence ID" value="VDL84280.1"/>
    <property type="molecule type" value="Genomic_DNA"/>
</dbReference>
<gene>
    <name evidence="2" type="ORF">NBR_LOCUS20543</name>
</gene>
<accession>A0A0N4YTG9</accession>
<proteinExistence type="predicted"/>
<dbReference type="WBParaSite" id="NBR_0002054101-mRNA-1">
    <property type="protein sequence ID" value="NBR_0002054101-mRNA-1"/>
    <property type="gene ID" value="NBR_0002054101"/>
</dbReference>
<evidence type="ECO:0000313" key="2">
    <source>
        <dbReference type="EMBL" id="VDL84280.1"/>
    </source>
</evidence>
<organism evidence="4">
    <name type="scientific">Nippostrongylus brasiliensis</name>
    <name type="common">Rat hookworm</name>
    <dbReference type="NCBI Taxonomy" id="27835"/>
    <lineage>
        <taxon>Eukaryota</taxon>
        <taxon>Metazoa</taxon>
        <taxon>Ecdysozoa</taxon>
        <taxon>Nematoda</taxon>
        <taxon>Chromadorea</taxon>
        <taxon>Rhabditida</taxon>
        <taxon>Rhabditina</taxon>
        <taxon>Rhabditomorpha</taxon>
        <taxon>Strongyloidea</taxon>
        <taxon>Heligmosomidae</taxon>
        <taxon>Nippostrongylus</taxon>
    </lineage>
</organism>
<dbReference type="Proteomes" id="UP000271162">
    <property type="component" value="Unassembled WGS sequence"/>
</dbReference>
<evidence type="ECO:0000256" key="1">
    <source>
        <dbReference type="SAM" id="MobiDB-lite"/>
    </source>
</evidence>
<evidence type="ECO:0000313" key="3">
    <source>
        <dbReference type="Proteomes" id="UP000271162"/>
    </source>
</evidence>
<keyword evidence="3" id="KW-1185">Reference proteome</keyword>
<reference evidence="2 3" key="2">
    <citation type="submission" date="2018-11" db="EMBL/GenBank/DDBJ databases">
        <authorList>
            <consortium name="Pathogen Informatics"/>
        </authorList>
    </citation>
    <scope>NUCLEOTIDE SEQUENCE [LARGE SCALE GENOMIC DNA]</scope>
</reference>
<reference evidence="4" key="1">
    <citation type="submission" date="2017-02" db="UniProtKB">
        <authorList>
            <consortium name="WormBaseParasite"/>
        </authorList>
    </citation>
    <scope>IDENTIFICATION</scope>
</reference>